<sequence length="69" mass="8026">MHFKNLKNVPHLIYHTVVVRLLRPLLDDFQKLFLRLSVDLPLQAVLHGQSKLVHCVVLVEEANICIHFC</sequence>
<dbReference type="EMBL" id="AZBU02000001">
    <property type="protein sequence ID" value="TMS38584.1"/>
    <property type="molecule type" value="Genomic_DNA"/>
</dbReference>
<gene>
    <name evidence="1" type="ORF">L596_005275</name>
</gene>
<reference evidence="1 2" key="2">
    <citation type="journal article" date="2019" name="G3 (Bethesda)">
        <title>Hybrid Assembly of the Genome of the Entomopathogenic Nematode Steinernema carpocapsae Identifies the X-Chromosome.</title>
        <authorList>
            <person name="Serra L."/>
            <person name="Macchietto M."/>
            <person name="Macias-Munoz A."/>
            <person name="McGill C.J."/>
            <person name="Rodriguez I.M."/>
            <person name="Rodriguez B."/>
            <person name="Murad R."/>
            <person name="Mortazavi A."/>
        </authorList>
    </citation>
    <scope>NUCLEOTIDE SEQUENCE [LARGE SCALE GENOMIC DNA]</scope>
    <source>
        <strain evidence="1 2">ALL</strain>
    </source>
</reference>
<name>A0A4U8UZK5_STECR</name>
<evidence type="ECO:0000313" key="2">
    <source>
        <dbReference type="Proteomes" id="UP000298663"/>
    </source>
</evidence>
<accession>A0A4U8UZK5</accession>
<reference evidence="1 2" key="1">
    <citation type="journal article" date="2015" name="Genome Biol.">
        <title>Comparative genomics of Steinernema reveals deeply conserved gene regulatory networks.</title>
        <authorList>
            <person name="Dillman A.R."/>
            <person name="Macchietto M."/>
            <person name="Porter C.F."/>
            <person name="Rogers A."/>
            <person name="Williams B."/>
            <person name="Antoshechkin I."/>
            <person name="Lee M.M."/>
            <person name="Goodwin Z."/>
            <person name="Lu X."/>
            <person name="Lewis E.E."/>
            <person name="Goodrich-Blair H."/>
            <person name="Stock S.P."/>
            <person name="Adams B.J."/>
            <person name="Sternberg P.W."/>
            <person name="Mortazavi A."/>
        </authorList>
    </citation>
    <scope>NUCLEOTIDE SEQUENCE [LARGE SCALE GENOMIC DNA]</scope>
    <source>
        <strain evidence="1 2">ALL</strain>
    </source>
</reference>
<protein>
    <submittedName>
        <fullName evidence="1">Uncharacterized protein</fullName>
    </submittedName>
</protein>
<organism evidence="1 2">
    <name type="scientific">Steinernema carpocapsae</name>
    <name type="common">Entomopathogenic nematode</name>
    <dbReference type="NCBI Taxonomy" id="34508"/>
    <lineage>
        <taxon>Eukaryota</taxon>
        <taxon>Metazoa</taxon>
        <taxon>Ecdysozoa</taxon>
        <taxon>Nematoda</taxon>
        <taxon>Chromadorea</taxon>
        <taxon>Rhabditida</taxon>
        <taxon>Tylenchina</taxon>
        <taxon>Panagrolaimomorpha</taxon>
        <taxon>Strongyloidoidea</taxon>
        <taxon>Steinernematidae</taxon>
        <taxon>Steinernema</taxon>
    </lineage>
</organism>
<evidence type="ECO:0000313" key="1">
    <source>
        <dbReference type="EMBL" id="TMS38584.1"/>
    </source>
</evidence>
<proteinExistence type="predicted"/>
<keyword evidence="2" id="KW-1185">Reference proteome</keyword>
<dbReference type="Proteomes" id="UP000298663">
    <property type="component" value="Unassembled WGS sequence"/>
</dbReference>
<comment type="caution">
    <text evidence="1">The sequence shown here is derived from an EMBL/GenBank/DDBJ whole genome shotgun (WGS) entry which is preliminary data.</text>
</comment>
<dbReference type="AlphaFoldDB" id="A0A4U8UZK5"/>